<dbReference type="EMBL" id="KK114656">
    <property type="protein sequence ID" value="KFM63019.1"/>
    <property type="molecule type" value="Genomic_DNA"/>
</dbReference>
<dbReference type="AlphaFoldDB" id="A0A087TD30"/>
<feature type="region of interest" description="Disordered" evidence="1">
    <location>
        <begin position="1"/>
        <end position="68"/>
    </location>
</feature>
<evidence type="ECO:0000313" key="3">
    <source>
        <dbReference type="Proteomes" id="UP000054359"/>
    </source>
</evidence>
<dbReference type="Proteomes" id="UP000054359">
    <property type="component" value="Unassembled WGS sequence"/>
</dbReference>
<sequence>MPQPKADLLPQTPKQQPRVPKKLVINSGENDKQGEKLNRPPKQSRTPSPNNFQRPELKGKPELQKYTQ</sequence>
<gene>
    <name evidence="2" type="ORF">X975_13769</name>
</gene>
<reference evidence="2 3" key="1">
    <citation type="submission" date="2013-11" db="EMBL/GenBank/DDBJ databases">
        <title>Genome sequencing of Stegodyphus mimosarum.</title>
        <authorList>
            <person name="Bechsgaard J."/>
        </authorList>
    </citation>
    <scope>NUCLEOTIDE SEQUENCE [LARGE SCALE GENOMIC DNA]</scope>
</reference>
<evidence type="ECO:0000256" key="1">
    <source>
        <dbReference type="SAM" id="MobiDB-lite"/>
    </source>
</evidence>
<organism evidence="2 3">
    <name type="scientific">Stegodyphus mimosarum</name>
    <name type="common">African social velvet spider</name>
    <dbReference type="NCBI Taxonomy" id="407821"/>
    <lineage>
        <taxon>Eukaryota</taxon>
        <taxon>Metazoa</taxon>
        <taxon>Ecdysozoa</taxon>
        <taxon>Arthropoda</taxon>
        <taxon>Chelicerata</taxon>
        <taxon>Arachnida</taxon>
        <taxon>Araneae</taxon>
        <taxon>Araneomorphae</taxon>
        <taxon>Entelegynae</taxon>
        <taxon>Eresoidea</taxon>
        <taxon>Eresidae</taxon>
        <taxon>Stegodyphus</taxon>
    </lineage>
</organism>
<proteinExistence type="predicted"/>
<feature type="compositionally biased region" description="Basic and acidic residues" evidence="1">
    <location>
        <begin position="55"/>
        <end position="68"/>
    </location>
</feature>
<feature type="compositionally biased region" description="Polar residues" evidence="1">
    <location>
        <begin position="41"/>
        <end position="53"/>
    </location>
</feature>
<evidence type="ECO:0000313" key="2">
    <source>
        <dbReference type="EMBL" id="KFM63019.1"/>
    </source>
</evidence>
<feature type="non-terminal residue" evidence="2">
    <location>
        <position position="68"/>
    </location>
</feature>
<feature type="compositionally biased region" description="Basic and acidic residues" evidence="1">
    <location>
        <begin position="29"/>
        <end position="38"/>
    </location>
</feature>
<accession>A0A087TD30</accession>
<protein>
    <submittedName>
        <fullName evidence="2">Uncharacterized protein</fullName>
    </submittedName>
</protein>
<name>A0A087TD30_STEMI</name>
<keyword evidence="3" id="KW-1185">Reference proteome</keyword>